<dbReference type="SUPFAM" id="SSF52172">
    <property type="entry name" value="CheY-like"/>
    <property type="match status" value="1"/>
</dbReference>
<dbReference type="Proteomes" id="UP000441797">
    <property type="component" value="Unassembled WGS sequence"/>
</dbReference>
<evidence type="ECO:0000313" key="7">
    <source>
        <dbReference type="EMBL" id="MUL38596.1"/>
    </source>
</evidence>
<evidence type="ECO:0000256" key="4">
    <source>
        <dbReference type="ARBA" id="ARBA00023163"/>
    </source>
</evidence>
<dbReference type="SMART" id="SM00448">
    <property type="entry name" value="REC"/>
    <property type="match status" value="1"/>
</dbReference>
<dbReference type="EMBL" id="NAPY01000043">
    <property type="protein sequence ID" value="MUL38596.1"/>
    <property type="molecule type" value="Genomic_DNA"/>
</dbReference>
<keyword evidence="1 5" id="KW-0597">Phosphoprotein</keyword>
<dbReference type="OrthoDB" id="508510at2"/>
<dbReference type="InterPro" id="IPR011006">
    <property type="entry name" value="CheY-like_superfamily"/>
</dbReference>
<proteinExistence type="predicted"/>
<reference evidence="7 8" key="1">
    <citation type="journal article" date="2019" name="Front. Microbiol.">
        <title>Genomic Features for Desiccation Tolerance and Sugar Biosynthesis in the Extremophile Gloeocapsopsis sp. UTEX B3054.</title>
        <authorList>
            <person name="Urrejola C."/>
            <person name="Alcorta J."/>
            <person name="Salas L."/>
            <person name="Vasquez M."/>
            <person name="Polz M.F."/>
            <person name="Vicuna R."/>
            <person name="Diez B."/>
        </authorList>
    </citation>
    <scope>NUCLEOTIDE SEQUENCE [LARGE SCALE GENOMIC DNA]</scope>
    <source>
        <strain evidence="7 8">1H9</strain>
    </source>
</reference>
<dbReference type="Pfam" id="PF00072">
    <property type="entry name" value="Response_reg"/>
    <property type="match status" value="1"/>
</dbReference>
<dbReference type="PROSITE" id="PS50110">
    <property type="entry name" value="RESPONSE_REGULATORY"/>
    <property type="match status" value="1"/>
</dbReference>
<dbReference type="PANTHER" id="PTHR48111:SF4">
    <property type="entry name" value="DNA-BINDING DUAL TRANSCRIPTIONAL REGULATOR OMPR"/>
    <property type="match status" value="1"/>
</dbReference>
<keyword evidence="4" id="KW-0804">Transcription</keyword>
<protein>
    <submittedName>
        <fullName evidence="7">Response regulator</fullName>
    </submittedName>
</protein>
<dbReference type="GO" id="GO:0000976">
    <property type="term" value="F:transcription cis-regulatory region binding"/>
    <property type="evidence" value="ECO:0007669"/>
    <property type="project" value="TreeGrafter"/>
</dbReference>
<evidence type="ECO:0000259" key="6">
    <source>
        <dbReference type="PROSITE" id="PS50110"/>
    </source>
</evidence>
<feature type="domain" description="Response regulatory" evidence="6">
    <location>
        <begin position="3"/>
        <end position="119"/>
    </location>
</feature>
<dbReference type="GO" id="GO:0005829">
    <property type="term" value="C:cytosol"/>
    <property type="evidence" value="ECO:0007669"/>
    <property type="project" value="TreeGrafter"/>
</dbReference>
<keyword evidence="8" id="KW-1185">Reference proteome</keyword>
<feature type="modified residue" description="4-aspartylphosphate" evidence="5">
    <location>
        <position position="52"/>
    </location>
</feature>
<evidence type="ECO:0000256" key="5">
    <source>
        <dbReference type="PROSITE-ProRule" id="PRU00169"/>
    </source>
</evidence>
<keyword evidence="3" id="KW-0238">DNA-binding</keyword>
<comment type="caution">
    <text evidence="7">The sequence shown here is derived from an EMBL/GenBank/DDBJ whole genome shotgun (WGS) entry which is preliminary data.</text>
</comment>
<dbReference type="InterPro" id="IPR001789">
    <property type="entry name" value="Sig_transdc_resp-reg_receiver"/>
</dbReference>
<dbReference type="GO" id="GO:0006355">
    <property type="term" value="P:regulation of DNA-templated transcription"/>
    <property type="evidence" value="ECO:0007669"/>
    <property type="project" value="TreeGrafter"/>
</dbReference>
<accession>A0A6N8G3B2</accession>
<dbReference type="Gene3D" id="3.40.50.2300">
    <property type="match status" value="1"/>
</dbReference>
<dbReference type="GO" id="GO:0000156">
    <property type="term" value="F:phosphorelay response regulator activity"/>
    <property type="evidence" value="ECO:0007669"/>
    <property type="project" value="TreeGrafter"/>
</dbReference>
<dbReference type="GO" id="GO:0032993">
    <property type="term" value="C:protein-DNA complex"/>
    <property type="evidence" value="ECO:0007669"/>
    <property type="project" value="TreeGrafter"/>
</dbReference>
<evidence type="ECO:0000256" key="1">
    <source>
        <dbReference type="ARBA" id="ARBA00022553"/>
    </source>
</evidence>
<name>A0A6N8G3B2_9CHRO</name>
<organism evidence="7 8">
    <name type="scientific">Gloeocapsopsis dulcis AAB1 = 1H9</name>
    <dbReference type="NCBI Taxonomy" id="1433147"/>
    <lineage>
        <taxon>Bacteria</taxon>
        <taxon>Bacillati</taxon>
        <taxon>Cyanobacteriota</taxon>
        <taxon>Cyanophyceae</taxon>
        <taxon>Oscillatoriophycideae</taxon>
        <taxon>Chroococcales</taxon>
        <taxon>Chroococcaceae</taxon>
        <taxon>Gloeocapsopsis</taxon>
        <taxon>Gloeocapsopsis dulcis</taxon>
    </lineage>
</organism>
<gene>
    <name evidence="7" type="ORF">BWI75_20280</name>
</gene>
<dbReference type="PANTHER" id="PTHR48111">
    <property type="entry name" value="REGULATOR OF RPOS"/>
    <property type="match status" value="1"/>
</dbReference>
<evidence type="ECO:0000256" key="3">
    <source>
        <dbReference type="ARBA" id="ARBA00023125"/>
    </source>
</evidence>
<dbReference type="RefSeq" id="WP_105221673.1">
    <property type="nucleotide sequence ID" value="NZ_CAWNSU010000109.1"/>
</dbReference>
<keyword evidence="2" id="KW-0805">Transcription regulation</keyword>
<dbReference type="InterPro" id="IPR039420">
    <property type="entry name" value="WalR-like"/>
</dbReference>
<dbReference type="AlphaFoldDB" id="A0A6N8G3B2"/>
<evidence type="ECO:0000256" key="2">
    <source>
        <dbReference type="ARBA" id="ARBA00023015"/>
    </source>
</evidence>
<evidence type="ECO:0000313" key="8">
    <source>
        <dbReference type="Proteomes" id="UP000441797"/>
    </source>
</evidence>
<sequence length="234" mass="26787">MKKILVIEDEPPVRANIVDLLEFEDFEVVSAENGFLGALWAQEHLPDLIICDVMMPEINGYEVLHALHQDPMTATIPFIFLTAMADKADIRHGIEQGADDYLTKPFSADELLGAIATRLAKHETVMQQYNQEHQRTIALQQQLHELEQYIDSKDELLEDFQQKLHRVVSKLNLALHLLKKIPQGMPQERCLKLLQTICVDEIALFNKMPALENFISSENTNVLHQFHLVDDDPN</sequence>